<dbReference type="Pfam" id="PF03466">
    <property type="entry name" value="LysR_substrate"/>
    <property type="match status" value="1"/>
</dbReference>
<feature type="domain" description="HTH lysR-type" evidence="5">
    <location>
        <begin position="1"/>
        <end position="58"/>
    </location>
</feature>
<dbReference type="PRINTS" id="PR00039">
    <property type="entry name" value="HTHLYSR"/>
</dbReference>
<dbReference type="InterPro" id="IPR005119">
    <property type="entry name" value="LysR_subst-bd"/>
</dbReference>
<proteinExistence type="inferred from homology"/>
<evidence type="ECO:0000313" key="6">
    <source>
        <dbReference type="EMBL" id="SDL99867.1"/>
    </source>
</evidence>
<keyword evidence="4" id="KW-0804">Transcription</keyword>
<dbReference type="Proteomes" id="UP000199202">
    <property type="component" value="Unassembled WGS sequence"/>
</dbReference>
<evidence type="ECO:0000256" key="4">
    <source>
        <dbReference type="ARBA" id="ARBA00023163"/>
    </source>
</evidence>
<evidence type="ECO:0000256" key="3">
    <source>
        <dbReference type="ARBA" id="ARBA00023125"/>
    </source>
</evidence>
<dbReference type="AlphaFoldDB" id="A0A1G9PNS4"/>
<sequence>MELRQMRYVVAVAEEGSFTRAAARVHIAQPAISQQIAQLERELGEQLFDRTERRIRLTAAGQAFLPYARAALQAAATGRDTVTALRGVLAGHLIVGTVPAPPATLLGQLARFQRRHPRVRFTLRTGDPEQLVQQVVAGDLDTALIGTAGPRLPAGPAGQRLPATLAAREFDHEPLVIAAPVGHPLAANADAALADLHEQPLVTLTPGTGLRAALDHACAEAGVDPDIRAETDDLALLAELVEHGFGIALIPGSAARRLGPRLVTLPLRHLALDRPLTLIWRRDHITSQARAFLEMDPPATPAP</sequence>
<dbReference type="PANTHER" id="PTHR30346:SF28">
    <property type="entry name" value="HTH-TYPE TRANSCRIPTIONAL REGULATOR CYNR"/>
    <property type="match status" value="1"/>
</dbReference>
<dbReference type="GO" id="GO:0003700">
    <property type="term" value="F:DNA-binding transcription factor activity"/>
    <property type="evidence" value="ECO:0007669"/>
    <property type="project" value="InterPro"/>
</dbReference>
<dbReference type="GO" id="GO:0032993">
    <property type="term" value="C:protein-DNA complex"/>
    <property type="evidence" value="ECO:0007669"/>
    <property type="project" value="TreeGrafter"/>
</dbReference>
<evidence type="ECO:0000256" key="1">
    <source>
        <dbReference type="ARBA" id="ARBA00009437"/>
    </source>
</evidence>
<dbReference type="InterPro" id="IPR036390">
    <property type="entry name" value="WH_DNA-bd_sf"/>
</dbReference>
<reference evidence="6 7" key="1">
    <citation type="submission" date="2016-10" db="EMBL/GenBank/DDBJ databases">
        <authorList>
            <person name="de Groot N.N."/>
        </authorList>
    </citation>
    <scope>NUCLEOTIDE SEQUENCE [LARGE SCALE GENOMIC DNA]</scope>
    <source>
        <strain evidence="6 7">CGMCC 4.6533</strain>
    </source>
</reference>
<name>A0A1G9PNS4_9ACTN</name>
<dbReference type="OrthoDB" id="3181812at2"/>
<dbReference type="InterPro" id="IPR000847">
    <property type="entry name" value="LysR_HTH_N"/>
</dbReference>
<dbReference type="Pfam" id="PF00126">
    <property type="entry name" value="HTH_1"/>
    <property type="match status" value="1"/>
</dbReference>
<accession>A0A1G9PNS4</accession>
<dbReference type="SUPFAM" id="SSF53850">
    <property type="entry name" value="Periplasmic binding protein-like II"/>
    <property type="match status" value="1"/>
</dbReference>
<dbReference type="Gene3D" id="3.40.190.290">
    <property type="match status" value="1"/>
</dbReference>
<keyword evidence="3 6" id="KW-0238">DNA-binding</keyword>
<evidence type="ECO:0000313" key="7">
    <source>
        <dbReference type="Proteomes" id="UP000199202"/>
    </source>
</evidence>
<evidence type="ECO:0000259" key="5">
    <source>
        <dbReference type="PROSITE" id="PS50931"/>
    </source>
</evidence>
<dbReference type="STRING" id="633440.SAMN05421869_13435"/>
<dbReference type="Gene3D" id="1.10.10.10">
    <property type="entry name" value="Winged helix-like DNA-binding domain superfamily/Winged helix DNA-binding domain"/>
    <property type="match status" value="1"/>
</dbReference>
<dbReference type="GO" id="GO:0003677">
    <property type="term" value="F:DNA binding"/>
    <property type="evidence" value="ECO:0007669"/>
    <property type="project" value="UniProtKB-KW"/>
</dbReference>
<organism evidence="6 7">
    <name type="scientific">Nonomuraea jiangxiensis</name>
    <dbReference type="NCBI Taxonomy" id="633440"/>
    <lineage>
        <taxon>Bacteria</taxon>
        <taxon>Bacillati</taxon>
        <taxon>Actinomycetota</taxon>
        <taxon>Actinomycetes</taxon>
        <taxon>Streptosporangiales</taxon>
        <taxon>Streptosporangiaceae</taxon>
        <taxon>Nonomuraea</taxon>
    </lineage>
</organism>
<dbReference type="SUPFAM" id="SSF46785">
    <property type="entry name" value="Winged helix' DNA-binding domain"/>
    <property type="match status" value="1"/>
</dbReference>
<dbReference type="RefSeq" id="WP_090945923.1">
    <property type="nucleotide sequence ID" value="NZ_FNDJ01000034.1"/>
</dbReference>
<evidence type="ECO:0000256" key="2">
    <source>
        <dbReference type="ARBA" id="ARBA00023015"/>
    </source>
</evidence>
<dbReference type="PANTHER" id="PTHR30346">
    <property type="entry name" value="TRANSCRIPTIONAL DUAL REGULATOR HCAR-RELATED"/>
    <property type="match status" value="1"/>
</dbReference>
<protein>
    <submittedName>
        <fullName evidence="6">DNA-binding transcriptional regulator, LysR family</fullName>
    </submittedName>
</protein>
<dbReference type="EMBL" id="FNDJ01000034">
    <property type="protein sequence ID" value="SDL99867.1"/>
    <property type="molecule type" value="Genomic_DNA"/>
</dbReference>
<keyword evidence="2" id="KW-0805">Transcription regulation</keyword>
<comment type="similarity">
    <text evidence="1">Belongs to the LysR transcriptional regulatory family.</text>
</comment>
<dbReference type="CDD" id="cd05466">
    <property type="entry name" value="PBP2_LTTR_substrate"/>
    <property type="match status" value="1"/>
</dbReference>
<dbReference type="FunFam" id="1.10.10.10:FF:000001">
    <property type="entry name" value="LysR family transcriptional regulator"/>
    <property type="match status" value="1"/>
</dbReference>
<keyword evidence="7" id="KW-1185">Reference proteome</keyword>
<gene>
    <name evidence="6" type="ORF">SAMN05421869_13435</name>
</gene>
<dbReference type="InterPro" id="IPR036388">
    <property type="entry name" value="WH-like_DNA-bd_sf"/>
</dbReference>
<dbReference type="PROSITE" id="PS50931">
    <property type="entry name" value="HTH_LYSR"/>
    <property type="match status" value="1"/>
</dbReference>